<keyword evidence="3 5" id="KW-0479">Metal-binding</keyword>
<dbReference type="PANTHER" id="PTHR34535:SF3">
    <property type="entry name" value="HYDROGENASE MATURATION FACTOR HYPA"/>
    <property type="match status" value="1"/>
</dbReference>
<proteinExistence type="inferred from homology"/>
<dbReference type="AlphaFoldDB" id="A0A1G5PL30"/>
<dbReference type="Proteomes" id="UP000199648">
    <property type="component" value="Unassembled WGS sequence"/>
</dbReference>
<feature type="binding site" evidence="5">
    <location>
        <position position="28"/>
    </location>
    <ligand>
        <name>Ni(2+)</name>
        <dbReference type="ChEBI" id="CHEBI:49786"/>
    </ligand>
</feature>
<dbReference type="GO" id="GO:0051604">
    <property type="term" value="P:protein maturation"/>
    <property type="evidence" value="ECO:0007669"/>
    <property type="project" value="InterPro"/>
</dbReference>
<feature type="binding site" evidence="5">
    <location>
        <position position="99"/>
    </location>
    <ligand>
        <name>Zn(2+)</name>
        <dbReference type="ChEBI" id="CHEBI:29105"/>
    </ligand>
</feature>
<evidence type="ECO:0000256" key="2">
    <source>
        <dbReference type="ARBA" id="ARBA00022596"/>
    </source>
</evidence>
<reference evidence="6 7" key="1">
    <citation type="submission" date="2016-10" db="EMBL/GenBank/DDBJ databases">
        <authorList>
            <person name="de Groot N.N."/>
        </authorList>
    </citation>
    <scope>NUCLEOTIDE SEQUENCE [LARGE SCALE GENOMIC DNA]</scope>
    <source>
        <strain evidence="6 7">HLD2</strain>
    </source>
</reference>
<keyword evidence="2 5" id="KW-0533">Nickel</keyword>
<comment type="function">
    <text evidence="5">Involved in the maturation of [NiFe] hydrogenases. Required for nickel insertion into the metal center of the hydrogenase.</text>
</comment>
<evidence type="ECO:0000256" key="5">
    <source>
        <dbReference type="HAMAP-Rule" id="MF_00213"/>
    </source>
</evidence>
<dbReference type="Pfam" id="PF01155">
    <property type="entry name" value="HypA"/>
    <property type="match status" value="1"/>
</dbReference>
<dbReference type="PROSITE" id="PS01249">
    <property type="entry name" value="HYPA"/>
    <property type="match status" value="1"/>
</dbReference>
<sequence length="156" mass="16890">MTILWSIAVANMRLQAPASRWKIVTLMHELSVCQGMLGQVSNIAREHGAESVSRITVRIGPLSGVEPRLLKEAFTIARMGSVAAEAELLIEELSVRVHCSQCGADSNVTSNRLVCANCGDWQTQLVSGDELLLASVELNNPTHEEPLSPGLQSESR</sequence>
<evidence type="ECO:0000256" key="4">
    <source>
        <dbReference type="ARBA" id="ARBA00022833"/>
    </source>
</evidence>
<evidence type="ECO:0000256" key="1">
    <source>
        <dbReference type="ARBA" id="ARBA00010748"/>
    </source>
</evidence>
<gene>
    <name evidence="5" type="primary">hypA</name>
    <name evidence="6" type="ORF">SAMN03097708_00372</name>
</gene>
<dbReference type="PANTHER" id="PTHR34535">
    <property type="entry name" value="HYDROGENASE MATURATION FACTOR HYPA"/>
    <property type="match status" value="1"/>
</dbReference>
<dbReference type="STRING" id="415747.SAMN03097708_00372"/>
<dbReference type="EMBL" id="FMWD01000001">
    <property type="protein sequence ID" value="SCZ50245.1"/>
    <property type="molecule type" value="Genomic_DNA"/>
</dbReference>
<evidence type="ECO:0000313" key="7">
    <source>
        <dbReference type="Proteomes" id="UP000199648"/>
    </source>
</evidence>
<dbReference type="GO" id="GO:0016151">
    <property type="term" value="F:nickel cation binding"/>
    <property type="evidence" value="ECO:0007669"/>
    <property type="project" value="UniProtKB-UniRule"/>
</dbReference>
<dbReference type="GO" id="GO:0008270">
    <property type="term" value="F:zinc ion binding"/>
    <property type="evidence" value="ECO:0007669"/>
    <property type="project" value="UniProtKB-UniRule"/>
</dbReference>
<comment type="similarity">
    <text evidence="1 5">Belongs to the HypA/HybF family.</text>
</comment>
<evidence type="ECO:0000256" key="3">
    <source>
        <dbReference type="ARBA" id="ARBA00022723"/>
    </source>
</evidence>
<keyword evidence="4 5" id="KW-0862">Zinc</keyword>
<dbReference type="InterPro" id="IPR020538">
    <property type="entry name" value="Hydgase_Ni_incorp_HypA/HybF_CS"/>
</dbReference>
<organism evidence="6 7">
    <name type="scientific">Thiohalomonas denitrificans</name>
    <dbReference type="NCBI Taxonomy" id="415747"/>
    <lineage>
        <taxon>Bacteria</taxon>
        <taxon>Pseudomonadati</taxon>
        <taxon>Pseudomonadota</taxon>
        <taxon>Gammaproteobacteria</taxon>
        <taxon>Thiohalomonadales</taxon>
        <taxon>Thiohalomonadaceae</taxon>
        <taxon>Thiohalomonas</taxon>
    </lineage>
</organism>
<dbReference type="HAMAP" id="MF_00213">
    <property type="entry name" value="HypA_HybF"/>
    <property type="match status" value="1"/>
</dbReference>
<dbReference type="Gene3D" id="3.30.2320.80">
    <property type="match status" value="1"/>
</dbReference>
<evidence type="ECO:0000313" key="6">
    <source>
        <dbReference type="EMBL" id="SCZ50245.1"/>
    </source>
</evidence>
<feature type="binding site" evidence="5">
    <location>
        <position position="102"/>
    </location>
    <ligand>
        <name>Zn(2+)</name>
        <dbReference type="ChEBI" id="CHEBI:29105"/>
    </ligand>
</feature>
<dbReference type="InterPro" id="IPR000688">
    <property type="entry name" value="HypA/HybF"/>
</dbReference>
<feature type="binding site" evidence="5">
    <location>
        <position position="115"/>
    </location>
    <ligand>
        <name>Zn(2+)</name>
        <dbReference type="ChEBI" id="CHEBI:29105"/>
    </ligand>
</feature>
<feature type="binding site" evidence="5">
    <location>
        <position position="118"/>
    </location>
    <ligand>
        <name>Zn(2+)</name>
        <dbReference type="ChEBI" id="CHEBI:29105"/>
    </ligand>
</feature>
<accession>A0A1G5PL30</accession>
<keyword evidence="7" id="KW-1185">Reference proteome</keyword>
<name>A0A1G5PL30_9GAMM</name>
<protein>
    <recommendedName>
        <fullName evidence="5">Hydrogenase maturation factor HypA</fullName>
    </recommendedName>
</protein>